<organism evidence="1 2">
    <name type="scientific">Lignipirellula cremea</name>
    <dbReference type="NCBI Taxonomy" id="2528010"/>
    <lineage>
        <taxon>Bacteria</taxon>
        <taxon>Pseudomonadati</taxon>
        <taxon>Planctomycetota</taxon>
        <taxon>Planctomycetia</taxon>
        <taxon>Pirellulales</taxon>
        <taxon>Pirellulaceae</taxon>
        <taxon>Lignipirellula</taxon>
    </lineage>
</organism>
<evidence type="ECO:0008006" key="3">
    <source>
        <dbReference type="Google" id="ProtNLM"/>
    </source>
</evidence>
<sequence>MLRYWLALGAILLGMTGGGLLLAADPLPGDMLGEHLAAGEFGPALALVNALPDPAARNAGLARVAAAQAAGGARSASLLTGARISDGSLRSLALNLTAASPLRSGRGGGAVADFDPLMELITSTISPDSWDEVGGPGSLDGFAGGVYADPAGVMRRLVTTDGGRSLLEVHREVAASLRGSPVVHETELRKISLPRLERELQLAEAAGREPSEEMQALAGIYKIQYVLVYPETGDLVIAGPAGPWMNDAEGRRVNIATGRPVLNLDDLVLTLRNAYKEDSAFGCSINPRRANLVAAQNYLAESAKTPLKPTDASREKWLKGLRDALELQDIVVYGIPAETRAARVIVEADYHMKLIGMGLQEGTPGVPSFLSMVTLGPDGNPPAMNVLRWWFTMNYDAVSATESRDGFEIFGQGVKCQSENEALTEAGERVHTGKADAPNAEFARNFTKHYPDLAVRYPIYAELQNIFDLALVAALIKGEDLAGRVHWEMAWLAPREETSNQFQLTLGRAVKEVETVANYRVIDRKHITAGASGGVTVRARGVFKQGFVKRDDSQNVIARRSESAPKSLTARAWWWD</sequence>
<accession>A0A518DP06</accession>
<gene>
    <name evidence="1" type="ORF">Pla8534_13450</name>
</gene>
<dbReference type="EMBL" id="CP036433">
    <property type="protein sequence ID" value="QDU93565.1"/>
    <property type="molecule type" value="Genomic_DNA"/>
</dbReference>
<dbReference type="InterPro" id="IPR011487">
    <property type="entry name" value="DUF1598"/>
</dbReference>
<evidence type="ECO:0000313" key="1">
    <source>
        <dbReference type="EMBL" id="QDU93565.1"/>
    </source>
</evidence>
<dbReference type="Proteomes" id="UP000317648">
    <property type="component" value="Chromosome"/>
</dbReference>
<dbReference type="KEGG" id="lcre:Pla8534_13450"/>
<dbReference type="AlphaFoldDB" id="A0A518DP06"/>
<reference evidence="1 2" key="1">
    <citation type="submission" date="2019-02" db="EMBL/GenBank/DDBJ databases">
        <title>Deep-cultivation of Planctomycetes and their phenomic and genomic characterization uncovers novel biology.</title>
        <authorList>
            <person name="Wiegand S."/>
            <person name="Jogler M."/>
            <person name="Boedeker C."/>
            <person name="Pinto D."/>
            <person name="Vollmers J."/>
            <person name="Rivas-Marin E."/>
            <person name="Kohn T."/>
            <person name="Peeters S.H."/>
            <person name="Heuer A."/>
            <person name="Rast P."/>
            <person name="Oberbeckmann S."/>
            <person name="Bunk B."/>
            <person name="Jeske O."/>
            <person name="Meyerdierks A."/>
            <person name="Storesund J.E."/>
            <person name="Kallscheuer N."/>
            <person name="Luecker S."/>
            <person name="Lage O.M."/>
            <person name="Pohl T."/>
            <person name="Merkel B.J."/>
            <person name="Hornburger P."/>
            <person name="Mueller R.-W."/>
            <person name="Bruemmer F."/>
            <person name="Labrenz M."/>
            <person name="Spormann A.M."/>
            <person name="Op den Camp H."/>
            <person name="Overmann J."/>
            <person name="Amann R."/>
            <person name="Jetten M.S.M."/>
            <person name="Mascher T."/>
            <person name="Medema M.H."/>
            <person name="Devos D.P."/>
            <person name="Kaster A.-K."/>
            <person name="Ovreas L."/>
            <person name="Rohde M."/>
            <person name="Galperin M.Y."/>
            <person name="Jogler C."/>
        </authorList>
    </citation>
    <scope>NUCLEOTIDE SEQUENCE [LARGE SCALE GENOMIC DNA]</scope>
    <source>
        <strain evidence="1 2">Pla85_3_4</strain>
    </source>
</reference>
<name>A0A518DP06_9BACT</name>
<protein>
    <recommendedName>
        <fullName evidence="3">DUF1598 domain-containing protein</fullName>
    </recommendedName>
</protein>
<evidence type="ECO:0000313" key="2">
    <source>
        <dbReference type="Proteomes" id="UP000317648"/>
    </source>
</evidence>
<proteinExistence type="predicted"/>
<dbReference type="Pfam" id="PF07643">
    <property type="entry name" value="DUF1598"/>
    <property type="match status" value="1"/>
</dbReference>
<keyword evidence="2" id="KW-1185">Reference proteome</keyword>